<proteinExistence type="predicted"/>
<name>X1HGG2_9ZZZZ</name>
<dbReference type="InterPro" id="IPR038255">
    <property type="entry name" value="PBS_linker_sf"/>
</dbReference>
<comment type="caution">
    <text evidence="3">The sequence shown here is derived from an EMBL/GenBank/DDBJ whole genome shotgun (WGS) entry which is preliminary data.</text>
</comment>
<dbReference type="Pfam" id="PF13946">
    <property type="entry name" value="DUF4214"/>
    <property type="match status" value="2"/>
</dbReference>
<gene>
    <name evidence="3" type="ORF">S03H2_11844</name>
</gene>
<accession>X1HGG2</accession>
<dbReference type="AlphaFoldDB" id="X1HGG2"/>
<organism evidence="3">
    <name type="scientific">marine sediment metagenome</name>
    <dbReference type="NCBI Taxonomy" id="412755"/>
    <lineage>
        <taxon>unclassified sequences</taxon>
        <taxon>metagenomes</taxon>
        <taxon>ecological metagenomes</taxon>
    </lineage>
</organism>
<evidence type="ECO:0000256" key="1">
    <source>
        <dbReference type="SAM" id="Phobius"/>
    </source>
</evidence>
<evidence type="ECO:0000259" key="2">
    <source>
        <dbReference type="Pfam" id="PF13946"/>
    </source>
</evidence>
<keyword evidence="1" id="KW-0472">Membrane</keyword>
<protein>
    <recommendedName>
        <fullName evidence="2">DUF4214 domain-containing protein</fullName>
    </recommendedName>
</protein>
<dbReference type="EMBL" id="BARU01006029">
    <property type="protein sequence ID" value="GAH44393.1"/>
    <property type="molecule type" value="Genomic_DNA"/>
</dbReference>
<dbReference type="InterPro" id="IPR025282">
    <property type="entry name" value="DUF4214"/>
</dbReference>
<dbReference type="Gene3D" id="1.10.3130.20">
    <property type="entry name" value="Phycobilisome linker domain"/>
    <property type="match status" value="1"/>
</dbReference>
<reference evidence="3" key="1">
    <citation type="journal article" date="2014" name="Front. Microbiol.">
        <title>High frequency of phylogenetically diverse reductive dehalogenase-homologous genes in deep subseafloor sedimentary metagenomes.</title>
        <authorList>
            <person name="Kawai M."/>
            <person name="Futagami T."/>
            <person name="Toyoda A."/>
            <person name="Takaki Y."/>
            <person name="Nishi S."/>
            <person name="Hori S."/>
            <person name="Arai W."/>
            <person name="Tsubouchi T."/>
            <person name="Morono Y."/>
            <person name="Uchiyama I."/>
            <person name="Ito T."/>
            <person name="Fujiyama A."/>
            <person name="Inagaki F."/>
            <person name="Takami H."/>
        </authorList>
    </citation>
    <scope>NUCLEOTIDE SEQUENCE</scope>
    <source>
        <strain evidence="3">Expedition CK06-06</strain>
    </source>
</reference>
<sequence>MVSASGLVFALRFILRKENIFKIVVFILVMLLTLGIGFNIIQSKSVYYSTETGTLQDAEEITIFLKDKLNYPDRVIVGCPSEWPLPYYFDRHGVSIDFLINDLDKAKRAFIVINTINGQDLDYVLNWANISLDGFGELGLLKKFETAEVYVTYRDIKAFINHLYWHFLGRKPEEAKLNYWAATIEEEEKTIFDLIKFLISEQGFIKKDIDDSEFLHLLYKALLLREPDEEGYNNWLKQLEIGKSREFVIREFIESEEFKTIINLYDIMPGVN</sequence>
<evidence type="ECO:0000313" key="3">
    <source>
        <dbReference type="EMBL" id="GAH44393.1"/>
    </source>
</evidence>
<feature type="domain" description="DUF4214" evidence="2">
    <location>
        <begin position="150"/>
        <end position="188"/>
    </location>
</feature>
<keyword evidence="1" id="KW-1133">Transmembrane helix</keyword>
<keyword evidence="1" id="KW-0812">Transmembrane</keyword>
<feature type="transmembrane region" description="Helical" evidence="1">
    <location>
        <begin position="20"/>
        <end position="41"/>
    </location>
</feature>
<feature type="domain" description="DUF4214" evidence="2">
    <location>
        <begin position="204"/>
        <end position="260"/>
    </location>
</feature>